<evidence type="ECO:0000256" key="8">
    <source>
        <dbReference type="ARBA" id="ARBA00023163"/>
    </source>
</evidence>
<comment type="subcellular location">
    <subcellularLocation>
        <location evidence="1">Nucleus</location>
    </subcellularLocation>
</comment>
<dbReference type="Pfam" id="PF00536">
    <property type="entry name" value="SAM_1"/>
    <property type="match status" value="1"/>
</dbReference>
<evidence type="ECO:0000256" key="5">
    <source>
        <dbReference type="ARBA" id="ARBA00022833"/>
    </source>
</evidence>
<evidence type="ECO:0000256" key="1">
    <source>
        <dbReference type="ARBA" id="ARBA00004123"/>
    </source>
</evidence>
<dbReference type="InterPro" id="IPR050548">
    <property type="entry name" value="PcG_chromatin_remod_factors"/>
</dbReference>
<evidence type="ECO:0000256" key="4">
    <source>
        <dbReference type="ARBA" id="ARBA00022771"/>
    </source>
</evidence>
<dbReference type="SMART" id="SM00454">
    <property type="entry name" value="SAM"/>
    <property type="match status" value="1"/>
</dbReference>
<accession>A0A8C9W599</accession>
<keyword evidence="2" id="KW-0479">Metal-binding</keyword>
<feature type="domain" description="SAM" evidence="13">
    <location>
        <begin position="469"/>
        <end position="533"/>
    </location>
</feature>
<evidence type="ECO:0000256" key="10">
    <source>
        <dbReference type="PROSITE-ProRule" id="PRU00459"/>
    </source>
</evidence>
<evidence type="ECO:0000313" key="15">
    <source>
        <dbReference type="Proteomes" id="UP000694397"/>
    </source>
</evidence>
<evidence type="ECO:0000313" key="14">
    <source>
        <dbReference type="Ensembl" id="ENSSFOP00015070326.1"/>
    </source>
</evidence>
<dbReference type="GeneTree" id="ENSGT00940000158264"/>
<keyword evidence="5" id="KW-0862">Zinc</keyword>
<dbReference type="FunFam" id="2.30.30.140:FF:000007">
    <property type="entry name" value="Lethal(3)malignant brain tumor-like protein 1"/>
    <property type="match status" value="1"/>
</dbReference>
<dbReference type="Gene3D" id="1.10.150.50">
    <property type="entry name" value="Transcription Factor, Ets-1"/>
    <property type="match status" value="1"/>
</dbReference>
<dbReference type="GO" id="GO:0045892">
    <property type="term" value="P:negative regulation of DNA-templated transcription"/>
    <property type="evidence" value="ECO:0007669"/>
    <property type="project" value="TreeGrafter"/>
</dbReference>
<dbReference type="Ensembl" id="ENSSFOT00015081994.1">
    <property type="protein sequence ID" value="ENSSFOP00015070326.1"/>
    <property type="gene ID" value="ENSSFOG00015023758.2"/>
</dbReference>
<feature type="region of interest" description="Disordered" evidence="12">
    <location>
        <begin position="390"/>
        <end position="409"/>
    </location>
</feature>
<sequence length="545" mass="61639">MKSKVSGSSATNKKKMWSWDQYLEEERVTATPARLFTEQQSFPENRNGFKVGMRLEGIDPHHPSMFCVLSVAEVIGYRLRLHFDGYPECYDFWVNADSPDIRPAGWCEMTGRRLHPPKGYKEEEFCWERYQKDCDVQVAPKTVFKTQNIETISSFQVGMKLEAVDRKNPCLVCVASVADVIDNRFLVHFDNWDDTYDYWCDASSPHIHPVGWCQEHGKPLTAPQGHPSPEHFLWEDYLEDTGTSARAPHRFQVNMKLEAVDRRNPMLIRVATIVDVEDYRVKVHFDGWHHKFDFWVDSDHPDLHPAGWCARTGHPLEAPPRPSDLKPSSNQGVCPTPGCRGVGHIKGARYTGHHSAFGCPYSEINMRKEVILPDRLGGEKHTATVPAQVGTGQKSKEPSGVDMEENPGDRRMETRSARTLPSMQQALHQSVFLSATTAHPGHELPLCWEQHCKLLPGVAGVQASRVAHWTVEEVATFIHSLPGCEEQAKQFKEEQIDGKAFLLLTQRDIVKIMSVKLGPALKIYNSILMFKNAEEAKSGGRDCST</sequence>
<evidence type="ECO:0000256" key="9">
    <source>
        <dbReference type="ARBA" id="ARBA00023242"/>
    </source>
</evidence>
<dbReference type="GO" id="GO:0042393">
    <property type="term" value="F:histone binding"/>
    <property type="evidence" value="ECO:0007669"/>
    <property type="project" value="TreeGrafter"/>
</dbReference>
<keyword evidence="4 11" id="KW-0863">Zinc-finger</keyword>
<dbReference type="SMART" id="SM00561">
    <property type="entry name" value="MBT"/>
    <property type="match status" value="3"/>
</dbReference>
<feature type="repeat" description="MBT" evidence="10">
    <location>
        <begin position="125"/>
        <end position="223"/>
    </location>
</feature>
<dbReference type="Pfam" id="PF01530">
    <property type="entry name" value="zf-C2HC"/>
    <property type="match status" value="1"/>
</dbReference>
<reference evidence="14" key="3">
    <citation type="submission" date="2025-09" db="UniProtKB">
        <authorList>
            <consortium name="Ensembl"/>
        </authorList>
    </citation>
    <scope>IDENTIFICATION</scope>
</reference>
<dbReference type="OrthoDB" id="8188861at2759"/>
<keyword evidence="15" id="KW-1185">Reference proteome</keyword>
<dbReference type="PANTHER" id="PTHR12247">
    <property type="entry name" value="POLYCOMB GROUP PROTEIN"/>
    <property type="match status" value="1"/>
</dbReference>
<keyword evidence="9" id="KW-0539">Nucleus</keyword>
<dbReference type="GO" id="GO:0008270">
    <property type="term" value="F:zinc ion binding"/>
    <property type="evidence" value="ECO:0007669"/>
    <property type="project" value="UniProtKB-KW"/>
</dbReference>
<reference evidence="14" key="2">
    <citation type="submission" date="2025-08" db="UniProtKB">
        <authorList>
            <consortium name="Ensembl"/>
        </authorList>
    </citation>
    <scope>IDENTIFICATION</scope>
</reference>
<dbReference type="SUPFAM" id="SSF63748">
    <property type="entry name" value="Tudor/PWWP/MBT"/>
    <property type="match status" value="3"/>
</dbReference>
<dbReference type="PANTHER" id="PTHR12247:SF78">
    <property type="entry name" value="LETHAL(3)MALIGNANT BRAIN TUMOR-LIKE PROTEIN 4"/>
    <property type="match status" value="1"/>
</dbReference>
<feature type="repeat" description="MBT" evidence="10">
    <location>
        <begin position="17"/>
        <end position="117"/>
    </location>
</feature>
<keyword evidence="8" id="KW-0804">Transcription</keyword>
<organism evidence="14 15">
    <name type="scientific">Scleropages formosus</name>
    <name type="common">Asian bonytongue</name>
    <name type="synonym">Osteoglossum formosum</name>
    <dbReference type="NCBI Taxonomy" id="113540"/>
    <lineage>
        <taxon>Eukaryota</taxon>
        <taxon>Metazoa</taxon>
        <taxon>Chordata</taxon>
        <taxon>Craniata</taxon>
        <taxon>Vertebrata</taxon>
        <taxon>Euteleostomi</taxon>
        <taxon>Actinopterygii</taxon>
        <taxon>Neopterygii</taxon>
        <taxon>Teleostei</taxon>
        <taxon>Osteoglossocephala</taxon>
        <taxon>Osteoglossomorpha</taxon>
        <taxon>Osteoglossiformes</taxon>
        <taxon>Osteoglossidae</taxon>
        <taxon>Scleropages</taxon>
    </lineage>
</organism>
<dbReference type="GO" id="GO:0005634">
    <property type="term" value="C:nucleus"/>
    <property type="evidence" value="ECO:0007669"/>
    <property type="project" value="UniProtKB-SubCell"/>
</dbReference>
<evidence type="ECO:0000256" key="11">
    <source>
        <dbReference type="PROSITE-ProRule" id="PRU01143"/>
    </source>
</evidence>
<evidence type="ECO:0000256" key="12">
    <source>
        <dbReference type="SAM" id="MobiDB-lite"/>
    </source>
</evidence>
<keyword evidence="7" id="KW-0805">Transcription regulation</keyword>
<protein>
    <submittedName>
        <fullName evidence="14">L3MBTL histone methyl-lysine binding protein 4</fullName>
    </submittedName>
</protein>
<dbReference type="GO" id="GO:0003682">
    <property type="term" value="F:chromatin binding"/>
    <property type="evidence" value="ECO:0007669"/>
    <property type="project" value="TreeGrafter"/>
</dbReference>
<evidence type="ECO:0000259" key="13">
    <source>
        <dbReference type="PROSITE" id="PS50105"/>
    </source>
</evidence>
<evidence type="ECO:0000256" key="7">
    <source>
        <dbReference type="ARBA" id="ARBA00023015"/>
    </source>
</evidence>
<keyword evidence="3" id="KW-0677">Repeat</keyword>
<evidence type="ECO:0000256" key="6">
    <source>
        <dbReference type="ARBA" id="ARBA00022853"/>
    </source>
</evidence>
<dbReference type="CDD" id="cd09582">
    <property type="entry name" value="SAM_Scm-like-3MBT3_4"/>
    <property type="match status" value="1"/>
</dbReference>
<name>A0A8C9W599_SCLFO</name>
<gene>
    <name evidence="14" type="primary">L3MBTL4</name>
</gene>
<dbReference type="PROSITE" id="PS51079">
    <property type="entry name" value="MBT"/>
    <property type="match status" value="3"/>
</dbReference>
<dbReference type="PROSITE" id="PS51802">
    <property type="entry name" value="ZF_CCHHC"/>
    <property type="match status" value="1"/>
</dbReference>
<dbReference type="SUPFAM" id="SSF47769">
    <property type="entry name" value="SAM/Pointed domain"/>
    <property type="match status" value="1"/>
</dbReference>
<dbReference type="AlphaFoldDB" id="A0A8C9W599"/>
<reference evidence="14 15" key="1">
    <citation type="submission" date="2019-04" db="EMBL/GenBank/DDBJ databases">
        <authorList>
            <consortium name="Wellcome Sanger Institute Data Sharing"/>
        </authorList>
    </citation>
    <scope>NUCLEOTIDE SEQUENCE [LARGE SCALE GENOMIC DNA]</scope>
</reference>
<dbReference type="Gene3D" id="4.10.320.30">
    <property type="match status" value="1"/>
</dbReference>
<feature type="repeat" description="MBT" evidence="10">
    <location>
        <begin position="249"/>
        <end position="319"/>
    </location>
</feature>
<dbReference type="InterPro" id="IPR001660">
    <property type="entry name" value="SAM"/>
</dbReference>
<keyword evidence="6" id="KW-0156">Chromatin regulator</keyword>
<dbReference type="InterPro" id="IPR002515">
    <property type="entry name" value="Znf_C2H2C"/>
</dbReference>
<dbReference type="Gene3D" id="2.30.30.140">
    <property type="match status" value="3"/>
</dbReference>
<dbReference type="CDD" id="cd20134">
    <property type="entry name" value="MBT_L3MBTL1_rpt2"/>
    <property type="match status" value="1"/>
</dbReference>
<dbReference type="PROSITE" id="PS50105">
    <property type="entry name" value="SAM_DOMAIN"/>
    <property type="match status" value="1"/>
</dbReference>
<proteinExistence type="predicted"/>
<dbReference type="CDD" id="cd20103">
    <property type="entry name" value="MBT_L3MBTL1-like_rpt3"/>
    <property type="match status" value="1"/>
</dbReference>
<dbReference type="Pfam" id="PF02820">
    <property type="entry name" value="MBT"/>
    <property type="match status" value="3"/>
</dbReference>
<dbReference type="InterPro" id="IPR004092">
    <property type="entry name" value="Mbt"/>
</dbReference>
<dbReference type="Proteomes" id="UP000694397">
    <property type="component" value="Chromosome 7"/>
</dbReference>
<dbReference type="InterPro" id="IPR013761">
    <property type="entry name" value="SAM/pointed_sf"/>
</dbReference>
<evidence type="ECO:0000256" key="3">
    <source>
        <dbReference type="ARBA" id="ARBA00022737"/>
    </source>
</evidence>
<dbReference type="GO" id="GO:0006325">
    <property type="term" value="P:chromatin organization"/>
    <property type="evidence" value="ECO:0007669"/>
    <property type="project" value="UniProtKB-KW"/>
</dbReference>
<evidence type="ECO:0000256" key="2">
    <source>
        <dbReference type="ARBA" id="ARBA00022723"/>
    </source>
</evidence>